<evidence type="ECO:0000313" key="3">
    <source>
        <dbReference type="EMBL" id="ELY76185.1"/>
    </source>
</evidence>
<dbReference type="PATRIC" id="fig|1227495.3.peg.2401"/>
<keyword evidence="2" id="KW-0812">Transmembrane</keyword>
<feature type="region of interest" description="Disordered" evidence="1">
    <location>
        <begin position="72"/>
        <end position="146"/>
    </location>
</feature>
<organism evidence="3 4">
    <name type="scientific">Natrinema pallidum DSM 3751</name>
    <dbReference type="NCBI Taxonomy" id="1227495"/>
    <lineage>
        <taxon>Archaea</taxon>
        <taxon>Methanobacteriati</taxon>
        <taxon>Methanobacteriota</taxon>
        <taxon>Stenosarchaea group</taxon>
        <taxon>Halobacteria</taxon>
        <taxon>Halobacteriales</taxon>
        <taxon>Natrialbaceae</taxon>
        <taxon>Natrinema</taxon>
    </lineage>
</organism>
<protein>
    <recommendedName>
        <fullName evidence="5">SHOCT domain-containing protein</fullName>
    </recommendedName>
</protein>
<name>L9YPM9_9EURY</name>
<feature type="transmembrane region" description="Helical" evidence="2">
    <location>
        <begin position="20"/>
        <end position="44"/>
    </location>
</feature>
<evidence type="ECO:0008006" key="5">
    <source>
        <dbReference type="Google" id="ProtNLM"/>
    </source>
</evidence>
<comment type="caution">
    <text evidence="3">The sequence shown here is derived from an EMBL/GenBank/DDBJ whole genome shotgun (WGS) entry which is preliminary data.</text>
</comment>
<evidence type="ECO:0000256" key="1">
    <source>
        <dbReference type="SAM" id="MobiDB-lite"/>
    </source>
</evidence>
<keyword evidence="2" id="KW-0472">Membrane</keyword>
<accession>L9YPM9</accession>
<sequence>MLVDRTTSMGRLSSVLLKGLGALVLVIVVLSVVGTIVGIALSVIAAVLSLVLTLAVLSVLALAAVGLLSLFGSDSSAGNSSDTPTENRPDPEERVRSRYVDGNLDDEAFERELERVLDTEDRSTRPDVDGSRTRGPASERDRLRDR</sequence>
<feature type="compositionally biased region" description="Basic and acidic residues" evidence="1">
    <location>
        <begin position="85"/>
        <end position="99"/>
    </location>
</feature>
<dbReference type="eggNOG" id="arCOG03911">
    <property type="taxonomic scope" value="Archaea"/>
</dbReference>
<feature type="compositionally biased region" description="Polar residues" evidence="1">
    <location>
        <begin position="72"/>
        <end position="84"/>
    </location>
</feature>
<dbReference type="Proteomes" id="UP000011618">
    <property type="component" value="Unassembled WGS sequence"/>
</dbReference>
<feature type="transmembrane region" description="Helical" evidence="2">
    <location>
        <begin position="50"/>
        <end position="71"/>
    </location>
</feature>
<dbReference type="AlphaFoldDB" id="L9YPM9"/>
<feature type="compositionally biased region" description="Basic and acidic residues" evidence="1">
    <location>
        <begin position="110"/>
        <end position="146"/>
    </location>
</feature>
<keyword evidence="2" id="KW-1133">Transmembrane helix</keyword>
<reference evidence="3 4" key="1">
    <citation type="journal article" date="2014" name="PLoS Genet.">
        <title>Phylogenetically driven sequencing of extremely halophilic archaea reveals strategies for static and dynamic osmo-response.</title>
        <authorList>
            <person name="Becker E.A."/>
            <person name="Seitzer P.M."/>
            <person name="Tritt A."/>
            <person name="Larsen D."/>
            <person name="Krusor M."/>
            <person name="Yao A.I."/>
            <person name="Wu D."/>
            <person name="Madern D."/>
            <person name="Eisen J.A."/>
            <person name="Darling A.E."/>
            <person name="Facciotti M.T."/>
        </authorList>
    </citation>
    <scope>NUCLEOTIDE SEQUENCE [LARGE SCALE GENOMIC DNA]</scope>
    <source>
        <strain evidence="3 4">DSM 3751</strain>
    </source>
</reference>
<evidence type="ECO:0000313" key="4">
    <source>
        <dbReference type="Proteomes" id="UP000011618"/>
    </source>
</evidence>
<evidence type="ECO:0000256" key="2">
    <source>
        <dbReference type="SAM" id="Phobius"/>
    </source>
</evidence>
<dbReference type="EMBL" id="AOII01000072">
    <property type="protein sequence ID" value="ELY76185.1"/>
    <property type="molecule type" value="Genomic_DNA"/>
</dbReference>
<gene>
    <name evidence="3" type="ORF">C487_12001</name>
</gene>
<proteinExistence type="predicted"/>